<organism evidence="1 2">
    <name type="scientific">Lentilactobacillus kosonis</name>
    <dbReference type="NCBI Taxonomy" id="2810561"/>
    <lineage>
        <taxon>Bacteria</taxon>
        <taxon>Bacillati</taxon>
        <taxon>Bacillota</taxon>
        <taxon>Bacilli</taxon>
        <taxon>Lactobacillales</taxon>
        <taxon>Lactobacillaceae</taxon>
        <taxon>Lentilactobacillus</taxon>
    </lineage>
</organism>
<sequence length="58" mass="6726">MVKKKKLKPITDNDILKGLEPGFRMSLRNKSSTSPTRIDYNPSTYAKKSKSIKLEWQK</sequence>
<accession>A0A401FPM0</accession>
<proteinExistence type="predicted"/>
<name>A0A401FPM0_9LACO</name>
<keyword evidence="2" id="KW-1185">Reference proteome</keyword>
<comment type="caution">
    <text evidence="1">The sequence shown here is derived from an EMBL/GenBank/DDBJ whole genome shotgun (WGS) entry which is preliminary data.</text>
</comment>
<evidence type="ECO:0000313" key="1">
    <source>
        <dbReference type="EMBL" id="GAY74287.1"/>
    </source>
</evidence>
<dbReference type="AlphaFoldDB" id="A0A401FPM0"/>
<dbReference type="EMBL" id="BEXA01000008">
    <property type="protein sequence ID" value="GAY74287.1"/>
    <property type="molecule type" value="Genomic_DNA"/>
</dbReference>
<reference evidence="1 2" key="1">
    <citation type="submission" date="2017-11" db="EMBL/GenBank/DDBJ databases">
        <title>Draft Genome Sequence of Lactobacillus curieae NBRC 111893 isolated from Koso, a Japanese sugar-Vegetable Fermented Beverage.</title>
        <authorList>
            <person name="Chiou T.Y."/>
            <person name="Oshima K."/>
            <person name="Suda W."/>
            <person name="Hattori M."/>
            <person name="Takahashi T."/>
        </authorList>
    </citation>
    <scope>NUCLEOTIDE SEQUENCE [LARGE SCALE GENOMIC DNA]</scope>
    <source>
        <strain evidence="1 2">NBRC111893</strain>
    </source>
</reference>
<gene>
    <name evidence="1" type="ORF">NBRC111893_2433</name>
</gene>
<evidence type="ECO:0000313" key="2">
    <source>
        <dbReference type="Proteomes" id="UP000286974"/>
    </source>
</evidence>
<protein>
    <submittedName>
        <fullName evidence="1">Uncharacterized protein</fullName>
    </submittedName>
</protein>
<dbReference type="Proteomes" id="UP000286974">
    <property type="component" value="Unassembled WGS sequence"/>
</dbReference>